<organism evidence="2 3">
    <name type="scientific">Haloechinothrix salitolerans</name>
    <dbReference type="NCBI Taxonomy" id="926830"/>
    <lineage>
        <taxon>Bacteria</taxon>
        <taxon>Bacillati</taxon>
        <taxon>Actinomycetota</taxon>
        <taxon>Actinomycetes</taxon>
        <taxon>Pseudonocardiales</taxon>
        <taxon>Pseudonocardiaceae</taxon>
        <taxon>Haloechinothrix</taxon>
    </lineage>
</organism>
<dbReference type="RefSeq" id="WP_345391597.1">
    <property type="nucleotide sequence ID" value="NZ_BAABLA010000007.1"/>
</dbReference>
<feature type="region of interest" description="Disordered" evidence="1">
    <location>
        <begin position="332"/>
        <end position="372"/>
    </location>
</feature>
<dbReference type="Gene3D" id="3.40.50.11190">
    <property type="match status" value="1"/>
</dbReference>
<accession>A0ABW2CAT2</accession>
<dbReference type="SUPFAM" id="SSF53756">
    <property type="entry name" value="UDP-Glycosyltransferase/glycogen phosphorylase"/>
    <property type="match status" value="1"/>
</dbReference>
<evidence type="ECO:0000313" key="2">
    <source>
        <dbReference type="EMBL" id="MFC6871644.1"/>
    </source>
</evidence>
<dbReference type="PANTHER" id="PTHR21015">
    <property type="entry name" value="UDP-N-ACETYLGLUCOSAMINE--N-ACETYLMURAMYL-(PENTAPEPTIDE) PYROPHOSPHORYL-UNDECAPRENOL N-ACETYLGLUCOSAMINE TRANSFERASE 1"/>
    <property type="match status" value="1"/>
</dbReference>
<dbReference type="EMBL" id="JBHSXX010000001">
    <property type="protein sequence ID" value="MFC6871644.1"/>
    <property type="molecule type" value="Genomic_DNA"/>
</dbReference>
<name>A0ABW2CAT2_9PSEU</name>
<proteinExistence type="predicted"/>
<reference evidence="3" key="1">
    <citation type="journal article" date="2019" name="Int. J. Syst. Evol. Microbiol.">
        <title>The Global Catalogue of Microorganisms (GCM) 10K type strain sequencing project: providing services to taxonomists for standard genome sequencing and annotation.</title>
        <authorList>
            <consortium name="The Broad Institute Genomics Platform"/>
            <consortium name="The Broad Institute Genome Sequencing Center for Infectious Disease"/>
            <person name="Wu L."/>
            <person name="Ma J."/>
        </authorList>
    </citation>
    <scope>NUCLEOTIDE SEQUENCE [LARGE SCALE GENOMIC DNA]</scope>
    <source>
        <strain evidence="3">KCTC 32255</strain>
    </source>
</reference>
<keyword evidence="3" id="KW-1185">Reference proteome</keyword>
<sequence length="372" mass="38861">MTRLLLRSDASGAMGIGHVGRAVAFAEEATARGWQVTHSGTVENADWLVSRLDELGVKRVPAADGPAALGVLAADADVVLVDHYDLDELRDPVNAAGALLVSVEGGTFGRRAADIVVDAALRPHERPDDGSPTVLTGPRYAPIRRTVRDARERRSTTSPDGDPPRVVVVLGGGSLWRDTVTALLTALRDTEQPFHADVLAHGDPDVPTEGKGQRFDVVAPHDGLPNLFADADLVISAAGITLTELCCIGSPAAVVQLVDNQAMNYEAAVELGVAAGLGTAEDLAEDNSGAVRELRRLLTDREPRVAYGDRAADIVDGDGGGRVLDVVTEQLAEAPKRPSTAERLAAVAEQADADEPPAESADSSPSLAEDAP</sequence>
<comment type="caution">
    <text evidence="2">The sequence shown here is derived from an EMBL/GenBank/DDBJ whole genome shotgun (WGS) entry which is preliminary data.</text>
</comment>
<keyword evidence="2" id="KW-0946">Virion</keyword>
<protein>
    <submittedName>
        <fullName evidence="2">Spore coat protein</fullName>
    </submittedName>
</protein>
<feature type="compositionally biased region" description="Low complexity" evidence="1">
    <location>
        <begin position="358"/>
        <end position="372"/>
    </location>
</feature>
<evidence type="ECO:0000313" key="3">
    <source>
        <dbReference type="Proteomes" id="UP001596337"/>
    </source>
</evidence>
<dbReference type="Gene3D" id="3.40.50.2000">
    <property type="entry name" value="Glycogen Phosphorylase B"/>
    <property type="match status" value="1"/>
</dbReference>
<dbReference type="PANTHER" id="PTHR21015:SF22">
    <property type="entry name" value="GLYCOSYLTRANSFERASE"/>
    <property type="match status" value="1"/>
</dbReference>
<gene>
    <name evidence="2" type="ORF">ACFQGD_31440</name>
</gene>
<dbReference type="Proteomes" id="UP001596337">
    <property type="component" value="Unassembled WGS sequence"/>
</dbReference>
<keyword evidence="2" id="KW-0167">Capsid protein</keyword>
<evidence type="ECO:0000256" key="1">
    <source>
        <dbReference type="SAM" id="MobiDB-lite"/>
    </source>
</evidence>